<dbReference type="EMBL" id="CAFBMK010000010">
    <property type="protein sequence ID" value="CAB4896553.1"/>
    <property type="molecule type" value="Genomic_DNA"/>
</dbReference>
<organism evidence="1">
    <name type="scientific">freshwater metagenome</name>
    <dbReference type="NCBI Taxonomy" id="449393"/>
    <lineage>
        <taxon>unclassified sequences</taxon>
        <taxon>metagenomes</taxon>
        <taxon>ecological metagenomes</taxon>
    </lineage>
</organism>
<gene>
    <name evidence="1" type="ORF">UFOPK3564_00335</name>
</gene>
<dbReference type="AlphaFoldDB" id="A0A6J7FXX1"/>
<protein>
    <submittedName>
        <fullName evidence="1">Unannotated protein</fullName>
    </submittedName>
</protein>
<accession>A0A6J7FXX1</accession>
<sequence length="92" mass="9836">MATDAARLIEAARAAASRMETRGRRARQWLDAAKYELTFLGVHHPATGDDVAELAAFLTDAAATHGRLHVVVLVDADNDSTPSGAQTQDPRP</sequence>
<proteinExistence type="predicted"/>
<name>A0A6J7FXX1_9ZZZZ</name>
<reference evidence="1" key="1">
    <citation type="submission" date="2020-05" db="EMBL/GenBank/DDBJ databases">
        <authorList>
            <person name="Chiriac C."/>
            <person name="Salcher M."/>
            <person name="Ghai R."/>
            <person name="Kavagutti S V."/>
        </authorList>
    </citation>
    <scope>NUCLEOTIDE SEQUENCE</scope>
</reference>
<evidence type="ECO:0000313" key="1">
    <source>
        <dbReference type="EMBL" id="CAB4896553.1"/>
    </source>
</evidence>